<reference evidence="2" key="1">
    <citation type="submission" date="2025-08" db="UniProtKB">
        <authorList>
            <consortium name="Ensembl"/>
        </authorList>
    </citation>
    <scope>IDENTIFICATION</scope>
</reference>
<sequence length="136" mass="14977">MGFCLTNILLNTNIRPKTELFGRRGLSHGSGGLPQDDPTFHQGQELQKVQAAAFALDERRALGKENRNSLIFSKAGKGERGEKKGEEASQEKKIPPLVAQGGHHTCSGHCKLESQSRINNGASNRKILREYKKTQP</sequence>
<dbReference type="AlphaFoldDB" id="A0A8C4U1E0"/>
<organism evidence="2 3">
    <name type="scientific">Falco tinnunculus</name>
    <name type="common">Common kestrel</name>
    <dbReference type="NCBI Taxonomy" id="100819"/>
    <lineage>
        <taxon>Eukaryota</taxon>
        <taxon>Metazoa</taxon>
        <taxon>Chordata</taxon>
        <taxon>Craniata</taxon>
        <taxon>Vertebrata</taxon>
        <taxon>Euteleostomi</taxon>
        <taxon>Archelosauria</taxon>
        <taxon>Archosauria</taxon>
        <taxon>Dinosauria</taxon>
        <taxon>Saurischia</taxon>
        <taxon>Theropoda</taxon>
        <taxon>Coelurosauria</taxon>
        <taxon>Aves</taxon>
        <taxon>Neognathae</taxon>
        <taxon>Neoaves</taxon>
        <taxon>Telluraves</taxon>
        <taxon>Australaves</taxon>
        <taxon>Falconiformes</taxon>
        <taxon>Falconidae</taxon>
        <taxon>Falco</taxon>
    </lineage>
</organism>
<feature type="compositionally biased region" description="Basic and acidic residues" evidence="1">
    <location>
        <begin position="76"/>
        <end position="94"/>
    </location>
</feature>
<feature type="compositionally biased region" description="Polar residues" evidence="1">
    <location>
        <begin position="113"/>
        <end position="123"/>
    </location>
</feature>
<feature type="region of interest" description="Disordered" evidence="1">
    <location>
        <begin position="66"/>
        <end position="136"/>
    </location>
</feature>
<accession>A0A8C4U1E0</accession>
<dbReference type="Proteomes" id="UP000694562">
    <property type="component" value="Unplaced"/>
</dbReference>
<dbReference type="Ensembl" id="ENSFTIT00000006867.1">
    <property type="protein sequence ID" value="ENSFTIP00000006573.1"/>
    <property type="gene ID" value="ENSFTIG00000004503.1"/>
</dbReference>
<protein>
    <submittedName>
        <fullName evidence="2">Uncharacterized protein</fullName>
    </submittedName>
</protein>
<keyword evidence="3" id="KW-1185">Reference proteome</keyword>
<name>A0A8C4U1E0_FALTI</name>
<reference evidence="2" key="2">
    <citation type="submission" date="2025-09" db="UniProtKB">
        <authorList>
            <consortium name="Ensembl"/>
        </authorList>
    </citation>
    <scope>IDENTIFICATION</scope>
</reference>
<evidence type="ECO:0000313" key="2">
    <source>
        <dbReference type="Ensembl" id="ENSFTIP00000006573.1"/>
    </source>
</evidence>
<proteinExistence type="predicted"/>
<evidence type="ECO:0000313" key="3">
    <source>
        <dbReference type="Proteomes" id="UP000694562"/>
    </source>
</evidence>
<evidence type="ECO:0000256" key="1">
    <source>
        <dbReference type="SAM" id="MobiDB-lite"/>
    </source>
</evidence>
<feature type="compositionally biased region" description="Basic and acidic residues" evidence="1">
    <location>
        <begin position="127"/>
        <end position="136"/>
    </location>
</feature>